<comment type="similarity">
    <text evidence="13">In the C-terminal section; belongs to the NYAP family.</text>
</comment>
<proteinExistence type="inferred from homology"/>
<evidence type="ECO:0000256" key="7">
    <source>
        <dbReference type="ARBA" id="ARBA00023043"/>
    </source>
</evidence>
<gene>
    <name evidence="22" type="primary">MYO16</name>
</gene>
<evidence type="ECO:0000256" key="13">
    <source>
        <dbReference type="ARBA" id="ARBA00061170"/>
    </source>
</evidence>
<evidence type="ECO:0000256" key="11">
    <source>
        <dbReference type="ARBA" id="ARBA00046342"/>
    </source>
</evidence>
<evidence type="ECO:0000313" key="23">
    <source>
        <dbReference type="Proteomes" id="UP000001073"/>
    </source>
</evidence>
<evidence type="ECO:0000256" key="8">
    <source>
        <dbReference type="ARBA" id="ARBA00023123"/>
    </source>
</evidence>
<feature type="repeat" description="ANK" evidence="18">
    <location>
        <begin position="244"/>
        <end position="276"/>
    </location>
</feature>
<dbReference type="Proteomes" id="UP000001073">
    <property type="component" value="Chromosome 5"/>
</dbReference>
<evidence type="ECO:0000256" key="2">
    <source>
        <dbReference type="ARBA" id="ARBA00022490"/>
    </source>
</evidence>
<dbReference type="Gene3D" id="1.20.5.4820">
    <property type="match status" value="1"/>
</dbReference>
<dbReference type="EMBL" id="ADFV01054058">
    <property type="status" value="NOT_ANNOTATED_CDS"/>
    <property type="molecule type" value="Genomic_DNA"/>
</dbReference>
<dbReference type="PROSITE" id="PS51456">
    <property type="entry name" value="MYOSIN_MOTOR"/>
    <property type="match status" value="1"/>
</dbReference>
<accession>A0A2I3HPP7</accession>
<dbReference type="PROSITE" id="PS50096">
    <property type="entry name" value="IQ"/>
    <property type="match status" value="1"/>
</dbReference>
<feature type="region of interest" description="Disordered" evidence="20">
    <location>
        <begin position="1471"/>
        <end position="1506"/>
    </location>
</feature>
<evidence type="ECO:0000256" key="19">
    <source>
        <dbReference type="PROSITE-ProRule" id="PRU00782"/>
    </source>
</evidence>
<feature type="repeat" description="ANK" evidence="18">
    <location>
        <begin position="148"/>
        <end position="180"/>
    </location>
</feature>
<dbReference type="EMBL" id="ADFV01054063">
    <property type="status" value="NOT_ANNOTATED_CDS"/>
    <property type="molecule type" value="Genomic_DNA"/>
</dbReference>
<dbReference type="STRING" id="61853.ENSNLEP00000045564"/>
<dbReference type="InParanoid" id="A0A2I3HPP7"/>
<dbReference type="Pfam" id="PF00063">
    <property type="entry name" value="Myosin_head"/>
    <property type="match status" value="1"/>
</dbReference>
<feature type="binding site" evidence="19">
    <location>
        <begin position="520"/>
        <end position="527"/>
    </location>
    <ligand>
        <name>ATP</name>
        <dbReference type="ChEBI" id="CHEBI:30616"/>
    </ligand>
</feature>
<dbReference type="InterPro" id="IPR052838">
    <property type="entry name" value="Myosin-XVI"/>
</dbReference>
<comment type="function">
    <text evidence="12">Myosins are actin-based motor molecules with ATPase activity. Unconventional myosins serve in intracellular movements. Their highly divergent tails are presumed to bind to membranous compartments, which would be moved relative to actin filaments. May be involved in targeting of the catalytic subunit of protein phosphatase 1 during brain development. Activates PI3K and concomitantly recruits the WAVE1 complex to the close vicinity of PI3K and regulates neuronal morphogenesis.</text>
</comment>
<evidence type="ECO:0000256" key="3">
    <source>
        <dbReference type="ARBA" id="ARBA00022553"/>
    </source>
</evidence>
<evidence type="ECO:0000256" key="1">
    <source>
        <dbReference type="ARBA" id="ARBA00004496"/>
    </source>
</evidence>
<dbReference type="EMBL" id="ADFV01054061">
    <property type="status" value="NOT_ANNOTATED_CDS"/>
    <property type="molecule type" value="Genomic_DNA"/>
</dbReference>
<dbReference type="InterPro" id="IPR036770">
    <property type="entry name" value="Ankyrin_rpt-contain_sf"/>
</dbReference>
<dbReference type="GO" id="GO:0016459">
    <property type="term" value="C:myosin complex"/>
    <property type="evidence" value="ECO:0007669"/>
    <property type="project" value="UniProtKB-KW"/>
</dbReference>
<dbReference type="GO" id="GO:0005654">
    <property type="term" value="C:nucleoplasm"/>
    <property type="evidence" value="ECO:0007669"/>
    <property type="project" value="TreeGrafter"/>
</dbReference>
<feature type="region of interest" description="Disordered" evidence="20">
    <location>
        <begin position="1550"/>
        <end position="1696"/>
    </location>
</feature>
<keyword evidence="6 19" id="KW-0067">ATP-binding</keyword>
<dbReference type="EMBL" id="ADFV01054056">
    <property type="status" value="NOT_ANNOTATED_CDS"/>
    <property type="molecule type" value="Genomic_DNA"/>
</dbReference>
<reference evidence="22" key="3">
    <citation type="submission" date="2025-09" db="UniProtKB">
        <authorList>
            <consortium name="Ensembl"/>
        </authorList>
    </citation>
    <scope>IDENTIFICATION</scope>
</reference>
<dbReference type="EMBL" id="ADFV01054059">
    <property type="status" value="NOT_ANNOTATED_CDS"/>
    <property type="molecule type" value="Genomic_DNA"/>
</dbReference>
<feature type="region of interest" description="Disordered" evidence="20">
    <location>
        <begin position="1841"/>
        <end position="1879"/>
    </location>
</feature>
<feature type="region of interest" description="Actin-binding" evidence="19">
    <location>
        <begin position="1047"/>
        <end position="1069"/>
    </location>
</feature>
<dbReference type="Pfam" id="PF15439">
    <property type="entry name" value="NYAP_N"/>
    <property type="match status" value="1"/>
</dbReference>
<dbReference type="PANTHER" id="PTHR47335:SF1">
    <property type="entry name" value="UNCONVENTIONAL MYOSIN-XVI"/>
    <property type="match status" value="1"/>
</dbReference>
<dbReference type="FunFam" id="1.20.5.4820:FF:000006">
    <property type="entry name" value="Myosin XVI"/>
    <property type="match status" value="1"/>
</dbReference>
<sequence>MILKRIAFVKCCFQLCNVFRSHEMEIDQCLLESLPLGQRQRLVKRMRCEQIKAYYEREKAFQKQEGFLKRLKHAKNPKVHFNLTDMIQDAIIHHNDKEVLRLLKEGADPHTLVSSGGSLLHLCARYDNAFIAEILIDRGVNVNHQDEDFWTPMHIACACDNPDIVLLLVLAGANVLLQDVNGNIPLDYAVEGTESSSILLTYLDENGVDLTSLRQMKLQRPMSMLTDVKHFLSSGGNVNEKNDEGVTLLHMACASGYKEVVSLILEHGGDLNIVDDQYWTPLHLAAKYGQTNLVKLLLMHQANPHLVNCNEEKPSDIAASEFIEEMLLKAEIAWEEKMKEPLSASTLAQEEPYEEIIHDLPVMSSKLSPLVLPIAKQDSLLEKDIMFKDATKGLCKQQSQDSIPENPTMSSSTKPEQVKLMPPAPNDDLATLSELNDGSLLYEIQKRFGNNQIYTFIGNILLLVNPYKELPIYSSMVSQLYFSSSGKLCSSLPPHLFSCVERAFHQLFQEQRPQCFILSGERGSGKSEASKQIIRHLTCRAGSSRATLDSRFKHVMCILEAFGHAKTTLNDLSSCFIKYFELQFCERKRQLTGARIYTYLLEKSRLVSQPLGQSNFLIFYLLMDGLSAEEKHGLHLNNLCAHRYLNQTIQDDASPGERSLNREKLAVLKQALNVAGFSNLEVENLFVILAAILHLGDIGFTALNEGNSAFVSDLQLLEQVAGMLQVSTDELASALTTDIQYFKGDMIIRRHTIQIAEFFRDLLAKSLYSRLFSFLVNTMNSCLHSQDEQKSMQTLDIGILDIFGFEEFQKNEFEQLCVNMTNEKMHHYINEVLFLHEQVECVQEGVTMETAYSPGNQNGVLDFFFQKPSGFLTLLDEESQMIWSVESNFPKKLQSLLESSNTNAVYSPMKDGNGNVARKDHSTAFTIMHYAGRVMYDVVGAIEKNKDSLSQNLLFVMKTSENVVINHLFQSKLSQTGSLVSSYPSFKFRGRKSALLSKKMTASSIIGENKNYLELSKLLKKKETSTFLQRLERGDPVTIASQLRKSLTDIIGKLQKCTPHFIHCIRPNNSKLPDTFDNFYVSAQLQYIGVLEMVKIFRYGYPVRLSFSDFLSRYKPLADTFLREKKEQSAATRCRLVLQQCQLQGWQMGVRKVFLKYWHADQLNDLCLQLQRKIITCQKVIRGFLARQHLLQKMNIRQQEVTSINSFLQNTEDMGLKTYDALVIQNASDIARENDRLRSEMNAPYHKEKLEVRNMQEEGSKRTEDKIGPRHFHPSSMSVCTAVDGLGQCLAGPSIWSPSLHSMFSMDDSSSLPSPRKQPPPKPKRDPNTRLSASYEAVSACLSAAREAASEALARPRPHSDDYSTMKKIPPRKPKRSPNTKLSGSYEEISGSRPGDARPTGAPGTAARVLTPGTPQCALPPAAPPGDEDDGEPVYIEMLGHAARPDSPDPGESVYEEMKCCLPDDGGPGAGSFLLHGASPPLFHRAPQDEAAGPPGDACDIPPPFPNLLPHRPPLLVFPPTPVTCSPASDESPLTPLEVKKLPVLETNLKYPVQSEGSSPLSPQYSKSQKGDGDRPASPGLALFNGSGRASPPSTPPPPPPGPPPAPFRPCAHLAFPPEPAPVSAGKAGPSAEAPKVHPKPNSAPGAGTCSSFPKIPYSPVKAARADARKAGSSASPPAPYSPPSSRPLSSPLDELASLFNSGRSVLRKSAAGRKIREAEGFETNMNISSRDDPSTSETASETQDRNANNHGIQLSNSLSSAITAENGNSISNGLPEEDGYSRLSISGTGTSTFQRHRDSHTTQVIHQLRLSENESVALQELLDWRRKLCEEGQDWQQILHHAEPRVPPPPPCKKPSLLKKPEGASCNRLPSELWDSTI</sequence>
<dbReference type="GO" id="GO:0048471">
    <property type="term" value="C:perinuclear region of cytoplasm"/>
    <property type="evidence" value="ECO:0007669"/>
    <property type="project" value="TreeGrafter"/>
</dbReference>
<dbReference type="Gene3D" id="1.25.40.20">
    <property type="entry name" value="Ankyrin repeat-containing domain"/>
    <property type="match status" value="2"/>
</dbReference>
<dbReference type="OMA" id="GPRHFHC"/>
<dbReference type="EMBL" id="ADFV01054064">
    <property type="status" value="NOT_ANNOTATED_CDS"/>
    <property type="molecule type" value="Genomic_DNA"/>
</dbReference>
<dbReference type="GO" id="GO:0005524">
    <property type="term" value="F:ATP binding"/>
    <property type="evidence" value="ECO:0007669"/>
    <property type="project" value="UniProtKB-UniRule"/>
</dbReference>
<feature type="repeat" description="ANK" evidence="18">
    <location>
        <begin position="277"/>
        <end position="309"/>
    </location>
</feature>
<dbReference type="EMBL" id="ADFV01054057">
    <property type="status" value="NOT_ANNOTATED_CDS"/>
    <property type="molecule type" value="Genomic_DNA"/>
</dbReference>
<feature type="compositionally biased region" description="Polar residues" evidence="20">
    <location>
        <begin position="1784"/>
        <end position="1794"/>
    </location>
</feature>
<keyword evidence="8 19" id="KW-0518">Myosin</keyword>
<evidence type="ECO:0000313" key="22">
    <source>
        <dbReference type="Ensembl" id="ENSNLEP00000045564.1"/>
    </source>
</evidence>
<feature type="region of interest" description="Disordered" evidence="20">
    <location>
        <begin position="1305"/>
        <end position="1330"/>
    </location>
</feature>
<evidence type="ECO:0000256" key="4">
    <source>
        <dbReference type="ARBA" id="ARBA00022737"/>
    </source>
</evidence>
<dbReference type="GO" id="GO:2000134">
    <property type="term" value="P:negative regulation of G1/S transition of mitotic cell cycle"/>
    <property type="evidence" value="ECO:0007669"/>
    <property type="project" value="TreeGrafter"/>
</dbReference>
<dbReference type="EMBL" id="ADFV01054060">
    <property type="status" value="NOT_ANNOTATED_CDS"/>
    <property type="molecule type" value="Genomic_DNA"/>
</dbReference>
<name>A0A2I3HPP7_NOMLE</name>
<keyword evidence="4" id="KW-0677">Repeat</keyword>
<evidence type="ECO:0000256" key="15">
    <source>
        <dbReference type="ARBA" id="ARBA00074429"/>
    </source>
</evidence>
<comment type="subcellular location">
    <subcellularLocation>
        <location evidence="1">Cytoplasm</location>
    </subcellularLocation>
</comment>
<evidence type="ECO:0000256" key="10">
    <source>
        <dbReference type="ARBA" id="ARBA00023203"/>
    </source>
</evidence>
<keyword evidence="3" id="KW-0597">Phosphoprotein</keyword>
<dbReference type="Ensembl" id="ENSNLET00000041486.1">
    <property type="protein sequence ID" value="ENSNLEP00000045564.1"/>
    <property type="gene ID" value="ENSNLEG00000007900.3"/>
</dbReference>
<evidence type="ECO:0000256" key="6">
    <source>
        <dbReference type="ARBA" id="ARBA00022840"/>
    </source>
</evidence>
<dbReference type="InterPro" id="IPR029353">
    <property type="entry name" value="NYAP_C"/>
</dbReference>
<dbReference type="GeneTree" id="ENSGT00940000158920"/>
<feature type="compositionally biased region" description="Polar residues" evidence="20">
    <location>
        <begin position="1555"/>
        <end position="1568"/>
    </location>
</feature>
<dbReference type="PANTHER" id="PTHR47335">
    <property type="entry name" value="UNCONVENTIONAL MYOSIN-XVI"/>
    <property type="match status" value="1"/>
</dbReference>
<evidence type="ECO:0000259" key="21">
    <source>
        <dbReference type="PROSITE" id="PS51456"/>
    </source>
</evidence>
<evidence type="ECO:0000256" key="17">
    <source>
        <dbReference type="ARBA" id="ARBA00078786"/>
    </source>
</evidence>
<feature type="domain" description="Myosin motor" evidence="21">
    <location>
        <begin position="424"/>
        <end position="1168"/>
    </location>
</feature>
<feature type="region of interest" description="Disordered" evidence="20">
    <location>
        <begin position="1349"/>
        <end position="1433"/>
    </location>
</feature>
<dbReference type="InterPro" id="IPR036961">
    <property type="entry name" value="Kinesin_motor_dom_sf"/>
</dbReference>
<dbReference type="SMART" id="SM00248">
    <property type="entry name" value="ANK"/>
    <property type="match status" value="5"/>
</dbReference>
<dbReference type="FunFam" id="1.25.40.20:FF:000100">
    <property type="entry name" value="unconventional myosin-XVI"/>
    <property type="match status" value="1"/>
</dbReference>
<comment type="similarity">
    <text evidence="19">Belongs to the TRAFAC class myosin-kinesin ATPase superfamily. Myosin family.</text>
</comment>
<dbReference type="EMBL" id="ADFV01054062">
    <property type="status" value="NOT_ANNOTATED_CDS"/>
    <property type="molecule type" value="Genomic_DNA"/>
</dbReference>
<dbReference type="GO" id="GO:0043491">
    <property type="term" value="P:phosphatidylinositol 3-kinase/protein kinase B signal transduction"/>
    <property type="evidence" value="ECO:0007669"/>
    <property type="project" value="Ensembl"/>
</dbReference>
<evidence type="ECO:0000256" key="18">
    <source>
        <dbReference type="PROSITE-ProRule" id="PRU00023"/>
    </source>
</evidence>
<reference evidence="22 23" key="1">
    <citation type="submission" date="2012-10" db="EMBL/GenBank/DDBJ databases">
        <authorList>
            <consortium name="Gibbon Genome Sequencing Consortium"/>
        </authorList>
    </citation>
    <scope>NUCLEOTIDE SEQUENCE [LARGE SCALE GENOMIC DNA]</scope>
</reference>
<dbReference type="InterPro" id="IPR002110">
    <property type="entry name" value="Ankyrin_rpt"/>
</dbReference>
<dbReference type="EMBL" id="ADFV01054065">
    <property type="status" value="NOT_ANNOTATED_CDS"/>
    <property type="molecule type" value="Genomic_DNA"/>
</dbReference>
<keyword evidence="10 19" id="KW-0009">Actin-binding</keyword>
<feature type="compositionally biased region" description="Pro residues" evidence="20">
    <location>
        <begin position="1593"/>
        <end position="1608"/>
    </location>
</feature>
<dbReference type="InterPro" id="IPR036042">
    <property type="entry name" value="MYSc_Myo16"/>
</dbReference>
<evidence type="ECO:0000256" key="12">
    <source>
        <dbReference type="ARBA" id="ARBA00058964"/>
    </source>
</evidence>
<dbReference type="FunFam" id="1.10.10.820:FF:000013">
    <property type="entry name" value="Unconventional myosin-XVI"/>
    <property type="match status" value="1"/>
</dbReference>
<dbReference type="FunFam" id="1.25.40.20:FF:000168">
    <property type="entry name" value="Myosin XVI"/>
    <property type="match status" value="1"/>
</dbReference>
<evidence type="ECO:0000256" key="20">
    <source>
        <dbReference type="SAM" id="MobiDB-lite"/>
    </source>
</evidence>
<dbReference type="Gene3D" id="1.20.120.720">
    <property type="entry name" value="Myosin VI head, motor domain, U50 subdomain"/>
    <property type="match status" value="1"/>
</dbReference>
<dbReference type="Gene3D" id="1.10.10.820">
    <property type="match status" value="1"/>
</dbReference>
<feature type="compositionally biased region" description="Basic residues" evidence="20">
    <location>
        <begin position="1369"/>
        <end position="1378"/>
    </location>
</feature>
<dbReference type="GO" id="GO:0003774">
    <property type="term" value="F:cytoskeletal motor activity"/>
    <property type="evidence" value="ECO:0007669"/>
    <property type="project" value="UniProtKB-UniRule"/>
</dbReference>
<dbReference type="SUPFAM" id="SSF48403">
    <property type="entry name" value="Ankyrin repeat"/>
    <property type="match status" value="1"/>
</dbReference>
<reference evidence="22" key="2">
    <citation type="submission" date="2025-08" db="UniProtKB">
        <authorList>
            <consortium name="Ensembl"/>
        </authorList>
    </citation>
    <scope>IDENTIFICATION</scope>
</reference>
<evidence type="ECO:0000256" key="9">
    <source>
        <dbReference type="ARBA" id="ARBA00023175"/>
    </source>
</evidence>
<dbReference type="PRINTS" id="PR00193">
    <property type="entry name" value="MYOSINHEAVY"/>
</dbReference>
<dbReference type="CDD" id="cd14878">
    <property type="entry name" value="MYSc_Myo16"/>
    <property type="match status" value="1"/>
</dbReference>
<dbReference type="InterPro" id="IPR001609">
    <property type="entry name" value="Myosin_head_motor_dom-like"/>
</dbReference>
<feature type="region of interest" description="Disordered" evidence="20">
    <location>
        <begin position="396"/>
        <end position="427"/>
    </location>
</feature>
<keyword evidence="5 19" id="KW-0547">Nucleotide-binding</keyword>
<keyword evidence="23" id="KW-1185">Reference proteome</keyword>
<keyword evidence="7 18" id="KW-0040">ANK repeat</keyword>
<dbReference type="GO" id="GO:0051015">
    <property type="term" value="F:actin filament binding"/>
    <property type="evidence" value="ECO:0007669"/>
    <property type="project" value="TreeGrafter"/>
</dbReference>
<evidence type="ECO:0000256" key="16">
    <source>
        <dbReference type="ARBA" id="ARBA00076583"/>
    </source>
</evidence>
<feature type="repeat" description="ANK" evidence="18">
    <location>
        <begin position="115"/>
        <end position="147"/>
    </location>
</feature>
<comment type="subunit">
    <text evidence="14">Binds PPP1CA and/or PPP1CC. Binds F-actin in an ATP-sensitive manner. Interacts with ACOT9, ARHGAP26 and PIK3R2. Interacts with components of the WAVE1 complex, CYFIP1 and NCKAP1; this interaction mediates PI3K-WAVE1 association and actin cytoskeleton remodeling. Interacts with KIRREL3.</text>
</comment>
<dbReference type="FunCoup" id="A0A2I3HPP7">
    <property type="interactions" value="207"/>
</dbReference>
<feature type="region of interest" description="Disordered" evidence="20">
    <location>
        <begin position="1519"/>
        <end position="1538"/>
    </location>
</feature>
<protein>
    <recommendedName>
        <fullName evidence="15">Unconventional myosin-XVI</fullName>
    </recommendedName>
    <alternativeName>
        <fullName evidence="16">Neuronal tyrosine-phosphorylated phosphoinositide-3-kinase adapter 3</fullName>
    </alternativeName>
    <alternativeName>
        <fullName evidence="17">Unconventional myosin-16</fullName>
    </alternativeName>
</protein>
<keyword evidence="9 19" id="KW-0505">Motor protein</keyword>
<dbReference type="Pfam" id="PF15452">
    <property type="entry name" value="NYAP_C"/>
    <property type="match status" value="1"/>
</dbReference>
<organism evidence="22 23">
    <name type="scientific">Nomascus leucogenys</name>
    <name type="common">Northern white-cheeked gibbon</name>
    <name type="synonym">Hylobates leucogenys</name>
    <dbReference type="NCBI Taxonomy" id="61853"/>
    <lineage>
        <taxon>Eukaryota</taxon>
        <taxon>Metazoa</taxon>
        <taxon>Chordata</taxon>
        <taxon>Craniata</taxon>
        <taxon>Vertebrata</taxon>
        <taxon>Euteleostomi</taxon>
        <taxon>Mammalia</taxon>
        <taxon>Eutheria</taxon>
        <taxon>Euarchontoglires</taxon>
        <taxon>Primates</taxon>
        <taxon>Haplorrhini</taxon>
        <taxon>Catarrhini</taxon>
        <taxon>Hylobatidae</taxon>
        <taxon>Nomascus</taxon>
    </lineage>
</organism>
<feature type="region of interest" description="Disordered" evidence="20">
    <location>
        <begin position="1718"/>
        <end position="1752"/>
    </location>
</feature>
<dbReference type="SMART" id="SM00242">
    <property type="entry name" value="MYSc"/>
    <property type="match status" value="1"/>
</dbReference>
<dbReference type="Gene3D" id="3.40.850.10">
    <property type="entry name" value="Kinesin motor domain"/>
    <property type="match status" value="1"/>
</dbReference>
<dbReference type="GO" id="GO:0019903">
    <property type="term" value="F:protein phosphatase binding"/>
    <property type="evidence" value="ECO:0007669"/>
    <property type="project" value="TreeGrafter"/>
</dbReference>
<evidence type="ECO:0000256" key="5">
    <source>
        <dbReference type="ARBA" id="ARBA00022741"/>
    </source>
</evidence>
<dbReference type="InterPro" id="IPR027417">
    <property type="entry name" value="P-loop_NTPase"/>
</dbReference>
<feature type="compositionally biased region" description="Pro residues" evidence="20">
    <location>
        <begin position="1677"/>
        <end position="1686"/>
    </location>
</feature>
<dbReference type="PROSITE" id="PS50088">
    <property type="entry name" value="ANK_REPEAT"/>
    <property type="match status" value="4"/>
</dbReference>
<evidence type="ECO:0000256" key="14">
    <source>
        <dbReference type="ARBA" id="ARBA00064931"/>
    </source>
</evidence>
<dbReference type="GO" id="GO:0048812">
    <property type="term" value="P:neuron projection morphogenesis"/>
    <property type="evidence" value="ECO:0007669"/>
    <property type="project" value="Ensembl"/>
</dbReference>
<feature type="compositionally biased region" description="Polar residues" evidence="20">
    <location>
        <begin position="1736"/>
        <end position="1752"/>
    </location>
</feature>
<dbReference type="InterPro" id="IPR039482">
    <property type="entry name" value="NYAP_N"/>
</dbReference>
<dbReference type="Gene3D" id="1.20.58.530">
    <property type="match status" value="1"/>
</dbReference>
<feature type="region of interest" description="Disordered" evidence="20">
    <location>
        <begin position="1768"/>
        <end position="1799"/>
    </location>
</feature>
<dbReference type="PROSITE" id="PS50297">
    <property type="entry name" value="ANK_REP_REGION"/>
    <property type="match status" value="4"/>
</dbReference>
<dbReference type="SUPFAM" id="SSF52540">
    <property type="entry name" value="P-loop containing nucleoside triphosphate hydrolases"/>
    <property type="match status" value="1"/>
</dbReference>
<keyword evidence="2" id="KW-0963">Cytoplasm</keyword>
<feature type="compositionally biased region" description="Polar residues" evidence="20">
    <location>
        <begin position="396"/>
        <end position="415"/>
    </location>
</feature>
<comment type="similarity">
    <text evidence="11">In the N-terminal section; belongs to the TRAFAC class myosin-kinesin ATPase superfamily. Myosin family.</text>
</comment>
<dbReference type="Pfam" id="PF12796">
    <property type="entry name" value="Ank_2"/>
    <property type="match status" value="2"/>
</dbReference>